<reference evidence="4 5" key="1">
    <citation type="submission" date="2018-06" db="EMBL/GenBank/DDBJ databases">
        <authorList>
            <consortium name="Pathogen Informatics"/>
            <person name="Doyle S."/>
        </authorList>
    </citation>
    <scope>NUCLEOTIDE SEQUENCE [LARGE SCALE GENOMIC DNA]</scope>
    <source>
        <strain evidence="4 5">NCTC12120</strain>
    </source>
</reference>
<dbReference type="Proteomes" id="UP000251197">
    <property type="component" value="Unassembled WGS sequence"/>
</dbReference>
<comment type="similarity">
    <text evidence="1">Belongs to the aldehyde dehydrogenase family.</text>
</comment>
<proteinExistence type="inferred from homology"/>
<accession>A0A2X3IMU9</accession>
<dbReference type="GO" id="GO:0008957">
    <property type="term" value="F:phenylacetaldehyde dehydrogenase (NAD+) activity"/>
    <property type="evidence" value="ECO:0007669"/>
    <property type="project" value="UniProtKB-EC"/>
</dbReference>
<dbReference type="AlphaFoldDB" id="A0A2X3IMU9"/>
<dbReference type="Gene3D" id="3.40.309.10">
    <property type="entry name" value="Aldehyde Dehydrogenase, Chain A, domain 2"/>
    <property type="match status" value="1"/>
</dbReference>
<dbReference type="InterPro" id="IPR016163">
    <property type="entry name" value="Ald_DH_C"/>
</dbReference>
<keyword evidence="4" id="KW-0560">Oxidoreductase</keyword>
<evidence type="ECO:0000313" key="5">
    <source>
        <dbReference type="Proteomes" id="UP000251197"/>
    </source>
</evidence>
<name>A0A2X3IMU9_9ENTR</name>
<keyword evidence="2" id="KW-0520">NAD</keyword>
<dbReference type="PANTHER" id="PTHR43860">
    <property type="entry name" value="BETAINE ALDEHYDE DEHYDROGENASE"/>
    <property type="match status" value="1"/>
</dbReference>
<dbReference type="PANTHER" id="PTHR43860:SF2">
    <property type="entry name" value="BETAINE ALDEHYDE DEHYDROGENASE-RELATED"/>
    <property type="match status" value="1"/>
</dbReference>
<feature type="domain" description="Aldehyde dehydrogenase" evidence="3">
    <location>
        <begin position="4"/>
        <end position="84"/>
    </location>
</feature>
<evidence type="ECO:0000256" key="2">
    <source>
        <dbReference type="ARBA" id="ARBA00023027"/>
    </source>
</evidence>
<dbReference type="EC" id="1.2.1.39" evidence="4"/>
<sequence>MSGFEQAVKSLQVGAGMDPAAHINPLVSKVQQQKVAGYLAQAQEQHAEIISGNSGPQGSGYYIAPTLVVNPSASLRLAKEEVFGRWSTLCGWRMRKKHCGRLTTVIMA</sequence>
<gene>
    <name evidence="4" type="primary">feaB_3</name>
    <name evidence="4" type="ORF">NCTC12120_06662</name>
</gene>
<organism evidence="4 5">
    <name type="scientific">Cedecea neteri</name>
    <dbReference type="NCBI Taxonomy" id="158822"/>
    <lineage>
        <taxon>Bacteria</taxon>
        <taxon>Pseudomonadati</taxon>
        <taxon>Pseudomonadota</taxon>
        <taxon>Gammaproteobacteria</taxon>
        <taxon>Enterobacterales</taxon>
        <taxon>Enterobacteriaceae</taxon>
        <taxon>Cedecea</taxon>
    </lineage>
</organism>
<evidence type="ECO:0000256" key="1">
    <source>
        <dbReference type="ARBA" id="ARBA00009986"/>
    </source>
</evidence>
<dbReference type="Pfam" id="PF00171">
    <property type="entry name" value="Aldedh"/>
    <property type="match status" value="1"/>
</dbReference>
<protein>
    <submittedName>
        <fullName evidence="4">Phenylacetaldehyde dehydrogenase</fullName>
        <ecNumber evidence="4">1.2.1.39</ecNumber>
    </submittedName>
</protein>
<dbReference type="InterPro" id="IPR015590">
    <property type="entry name" value="Aldehyde_DH_dom"/>
</dbReference>
<evidence type="ECO:0000313" key="4">
    <source>
        <dbReference type="EMBL" id="SQC93548.1"/>
    </source>
</evidence>
<dbReference type="EMBL" id="UAVU01000010">
    <property type="protein sequence ID" value="SQC93548.1"/>
    <property type="molecule type" value="Genomic_DNA"/>
</dbReference>
<dbReference type="SUPFAM" id="SSF53720">
    <property type="entry name" value="ALDH-like"/>
    <property type="match status" value="1"/>
</dbReference>
<evidence type="ECO:0000259" key="3">
    <source>
        <dbReference type="Pfam" id="PF00171"/>
    </source>
</evidence>
<dbReference type="InterPro" id="IPR016161">
    <property type="entry name" value="Ald_DH/histidinol_DH"/>
</dbReference>